<evidence type="ECO:0000313" key="4">
    <source>
        <dbReference type="EMBL" id="HJD44212.1"/>
    </source>
</evidence>
<evidence type="ECO:0000256" key="1">
    <source>
        <dbReference type="ARBA" id="ARBA00023122"/>
    </source>
</evidence>
<dbReference type="CDD" id="cd05401">
    <property type="entry name" value="NT_GlnE_GlnD_like"/>
    <property type="match status" value="1"/>
</dbReference>
<dbReference type="Pfam" id="PF00571">
    <property type="entry name" value="CBS"/>
    <property type="match status" value="2"/>
</dbReference>
<dbReference type="Pfam" id="PF03445">
    <property type="entry name" value="DUF294"/>
    <property type="match status" value="1"/>
</dbReference>
<dbReference type="InterPro" id="IPR014710">
    <property type="entry name" value="RmlC-like_jellyroll"/>
</dbReference>
<accession>A0A9D2RGX6</accession>
<dbReference type="Pfam" id="PF10335">
    <property type="entry name" value="DUF294_C"/>
    <property type="match status" value="1"/>
</dbReference>
<dbReference type="SUPFAM" id="SSF54631">
    <property type="entry name" value="CBS-domain pair"/>
    <property type="match status" value="1"/>
</dbReference>
<dbReference type="InterPro" id="IPR005105">
    <property type="entry name" value="GlnD_Uridyltrans_N"/>
</dbReference>
<name>A0A9D2RGX6_9BURK</name>
<evidence type="ECO:0000313" key="5">
    <source>
        <dbReference type="Proteomes" id="UP000823889"/>
    </source>
</evidence>
<dbReference type="GO" id="GO:0008773">
    <property type="term" value="F:[protein-PII] uridylyltransferase activity"/>
    <property type="evidence" value="ECO:0007669"/>
    <property type="project" value="InterPro"/>
</dbReference>
<evidence type="ECO:0000256" key="2">
    <source>
        <dbReference type="PROSITE-ProRule" id="PRU00703"/>
    </source>
</evidence>
<dbReference type="PANTHER" id="PTHR43080">
    <property type="entry name" value="CBS DOMAIN-CONTAINING PROTEIN CBSX3, MITOCHONDRIAL"/>
    <property type="match status" value="1"/>
</dbReference>
<reference evidence="4" key="1">
    <citation type="journal article" date="2021" name="PeerJ">
        <title>Extensive microbial diversity within the chicken gut microbiome revealed by metagenomics and culture.</title>
        <authorList>
            <person name="Gilroy R."/>
            <person name="Ravi A."/>
            <person name="Getino M."/>
            <person name="Pursley I."/>
            <person name="Horton D.L."/>
            <person name="Alikhan N.F."/>
            <person name="Baker D."/>
            <person name="Gharbi K."/>
            <person name="Hall N."/>
            <person name="Watson M."/>
            <person name="Adriaenssens E.M."/>
            <person name="Foster-Nyarko E."/>
            <person name="Jarju S."/>
            <person name="Secka A."/>
            <person name="Antonio M."/>
            <person name="Oren A."/>
            <person name="Chaudhuri R.R."/>
            <person name="La Ragione R."/>
            <person name="Hildebrand F."/>
            <person name="Pallen M.J."/>
        </authorList>
    </citation>
    <scope>NUCLEOTIDE SEQUENCE</scope>
    <source>
        <strain evidence="4">9264</strain>
    </source>
</reference>
<feature type="domain" description="CBS" evidence="3">
    <location>
        <begin position="288"/>
        <end position="344"/>
    </location>
</feature>
<protein>
    <submittedName>
        <fullName evidence="4">CBS domain-containing protein</fullName>
    </submittedName>
</protein>
<organism evidence="4 5">
    <name type="scientific">Candidatus Paenalcaligenes intestinipullorum</name>
    <dbReference type="NCBI Taxonomy" id="2838718"/>
    <lineage>
        <taxon>Bacteria</taxon>
        <taxon>Pseudomonadati</taxon>
        <taxon>Pseudomonadota</taxon>
        <taxon>Betaproteobacteria</taxon>
        <taxon>Burkholderiales</taxon>
        <taxon>Alcaligenaceae</taxon>
        <taxon>Paenalcaligenes</taxon>
    </lineage>
</organism>
<dbReference type="CDD" id="cd00038">
    <property type="entry name" value="CAP_ED"/>
    <property type="match status" value="1"/>
</dbReference>
<dbReference type="AlphaFoldDB" id="A0A9D2RGX6"/>
<dbReference type="Gene3D" id="2.60.120.10">
    <property type="entry name" value="Jelly Rolls"/>
    <property type="match status" value="1"/>
</dbReference>
<dbReference type="InterPro" id="IPR018490">
    <property type="entry name" value="cNMP-bd_dom_sf"/>
</dbReference>
<evidence type="ECO:0000259" key="3">
    <source>
        <dbReference type="PROSITE" id="PS51371"/>
    </source>
</evidence>
<feature type="domain" description="CBS" evidence="3">
    <location>
        <begin position="222"/>
        <end position="280"/>
    </location>
</feature>
<dbReference type="SUPFAM" id="SSF51206">
    <property type="entry name" value="cAMP-binding domain-like"/>
    <property type="match status" value="1"/>
</dbReference>
<dbReference type="Proteomes" id="UP000823889">
    <property type="component" value="Unassembled WGS sequence"/>
</dbReference>
<dbReference type="InterPro" id="IPR018821">
    <property type="entry name" value="DUF294_put_nucleoTrafse_sb-bd"/>
</dbReference>
<dbReference type="InterPro" id="IPR046342">
    <property type="entry name" value="CBS_dom_sf"/>
</dbReference>
<dbReference type="Gene3D" id="3.10.580.10">
    <property type="entry name" value="CBS-domain"/>
    <property type="match status" value="1"/>
</dbReference>
<reference evidence="4" key="2">
    <citation type="submission" date="2021-04" db="EMBL/GenBank/DDBJ databases">
        <authorList>
            <person name="Gilroy R."/>
        </authorList>
    </citation>
    <scope>NUCLEOTIDE SEQUENCE</scope>
    <source>
        <strain evidence="4">9264</strain>
    </source>
</reference>
<gene>
    <name evidence="4" type="ORF">H9906_04185</name>
</gene>
<proteinExistence type="predicted"/>
<dbReference type="PROSITE" id="PS51371">
    <property type="entry name" value="CBS"/>
    <property type="match status" value="2"/>
</dbReference>
<keyword evidence="1 2" id="KW-0129">CBS domain</keyword>
<dbReference type="InterPro" id="IPR051257">
    <property type="entry name" value="Diverse_CBS-Domain"/>
</dbReference>
<dbReference type="PANTHER" id="PTHR43080:SF2">
    <property type="entry name" value="CBS DOMAIN-CONTAINING PROTEIN"/>
    <property type="match status" value="1"/>
</dbReference>
<dbReference type="InterPro" id="IPR000595">
    <property type="entry name" value="cNMP-bd_dom"/>
</dbReference>
<dbReference type="SMART" id="SM00116">
    <property type="entry name" value="CBS"/>
    <property type="match status" value="2"/>
</dbReference>
<sequence length="684" mass="76605">MSRFLQPDIDHDLLQAGQEAVKQNLQGLIHLLQAYPPFDRMHSDNLQALLSRGALAFYAKDTAILSPDDGVSQHVHIIRQGSVAVYPQQPVVAPVVSTSATDSVADTPNISTQIPPPLTELPPVVPSTVSEAYLGPGDMFALDALLKEKAVKRFYVADEDVFCIIIDKSDFLDILKRSEPLRLFAFRGVSSLFGQIYEQARQTAYEQSSPSISLNAKLAGLVQRPAVRCHPSIVVHEAVALMHREAVTSIVISRHPQGKPEGIFTLRDLRRIVASDVTALQGPMGAVMTEQPICLGENASAFEATMLMAQHHIGHICVMDGETLKGVISERDVFALQRVDLVQLSRQLRYATDKQQLIETRDDIPALVTMMLAHGASASQLMDVVTQLNDHTSSRAIELCLRDHPHIDFDFNWMLFGSEGRGEQTLFSDQDNAMLFEADGPDQAEARRTQLLPLAKEINQLLDACGLAWCKGNIMASNPELCLSLQEWQDKFSQLMNNPSPRHLLESSIYFDLRHLWGEGDAFEQFRAFLRQECVTHTRFQRALARVAVLNKPPAVDHLRSILGATLGTRTSVDLKYQGINPFVNGVRVLALTIGCQDSNTHARIQFLRRKGVFSSADARGYSQAFNYLQLLRMQQHQEQRVTDQPFSNHVEPSRLDPIDNRMLRESLRQARQLQTMIKLRYRI</sequence>
<dbReference type="EMBL" id="DWUQ01000083">
    <property type="protein sequence ID" value="HJD44212.1"/>
    <property type="molecule type" value="Genomic_DNA"/>
</dbReference>
<comment type="caution">
    <text evidence="4">The sequence shown here is derived from an EMBL/GenBank/DDBJ whole genome shotgun (WGS) entry which is preliminary data.</text>
</comment>
<dbReference type="InterPro" id="IPR000644">
    <property type="entry name" value="CBS_dom"/>
</dbReference>